<dbReference type="RefSeq" id="XP_004831561.1">
    <property type="nucleotide sequence ID" value="XM_004831504.1"/>
</dbReference>
<evidence type="ECO:0000256" key="1">
    <source>
        <dbReference type="SAM" id="Phobius"/>
    </source>
</evidence>
<keyword evidence="1" id="KW-0812">Transmembrane</keyword>
<keyword evidence="1" id="KW-0472">Membrane</keyword>
<feature type="transmembrane region" description="Helical" evidence="1">
    <location>
        <begin position="93"/>
        <end position="113"/>
    </location>
</feature>
<dbReference type="KEGG" id="beq:BEWA_045730"/>
<comment type="caution">
    <text evidence="2">The sequence shown here is derived from an EMBL/GenBank/DDBJ whole genome shotgun (WGS) entry which is preliminary data.</text>
</comment>
<reference evidence="2 3" key="1">
    <citation type="journal article" date="2012" name="BMC Genomics">
        <title>Comparative genomic analysis and phylogenetic position of Theileria equi.</title>
        <authorList>
            <person name="Kappmeyer L.S."/>
            <person name="Thiagarajan M."/>
            <person name="Herndon D.R."/>
            <person name="Ramsay J.D."/>
            <person name="Caler E."/>
            <person name="Djikeng A."/>
            <person name="Gillespie J.J."/>
            <person name="Lau A.O."/>
            <person name="Roalson E.H."/>
            <person name="Silva J.C."/>
            <person name="Silva M.G."/>
            <person name="Suarez C.E."/>
            <person name="Ueti M.W."/>
            <person name="Nene V.M."/>
            <person name="Mealey R.H."/>
            <person name="Knowles D.P."/>
            <person name="Brayton K.A."/>
        </authorList>
    </citation>
    <scope>NUCLEOTIDE SEQUENCE [LARGE SCALE GENOMIC DNA]</scope>
    <source>
        <strain evidence="2 3">WA</strain>
    </source>
</reference>
<dbReference type="Proteomes" id="UP000031512">
    <property type="component" value="Unassembled WGS sequence"/>
</dbReference>
<dbReference type="EMBL" id="ACOU01000007">
    <property type="protein sequence ID" value="EKX72109.1"/>
    <property type="molecule type" value="Genomic_DNA"/>
</dbReference>
<protein>
    <submittedName>
        <fullName evidence="2">Uncharacterized protein</fullName>
    </submittedName>
</protein>
<dbReference type="GeneID" id="15805199"/>
<feature type="transmembrane region" description="Helical" evidence="1">
    <location>
        <begin position="308"/>
        <end position="329"/>
    </location>
</feature>
<accession>L1LA33</accession>
<dbReference type="VEuPathDB" id="PiroplasmaDB:BEWA_045730"/>
<organism evidence="2 3">
    <name type="scientific">Theileria equi strain WA</name>
    <dbReference type="NCBI Taxonomy" id="1537102"/>
    <lineage>
        <taxon>Eukaryota</taxon>
        <taxon>Sar</taxon>
        <taxon>Alveolata</taxon>
        <taxon>Apicomplexa</taxon>
        <taxon>Aconoidasida</taxon>
        <taxon>Piroplasmida</taxon>
        <taxon>Theileriidae</taxon>
        <taxon>Theileria</taxon>
    </lineage>
</organism>
<feature type="transmembrane region" description="Helical" evidence="1">
    <location>
        <begin position="268"/>
        <end position="288"/>
    </location>
</feature>
<dbReference type="OrthoDB" id="364817at2759"/>
<sequence length="491" mass="54502">MTRMNTMTSPPETESNTNQKVAVFMAGFTLAQVPRLAVSAGKFSAVRFRISSSYIPLFLNQMIISYRIAALLGTMVMNGLILGCPNFKQHLGIVSSICTSSMSLCYALTLVTFYTGGDQGYITAYYWGIVLTSFMYGCSVVSVTTLASSEIAGYLAAIPAASIVSSSYHLSFVKFGNKFRLQNINYWVVVWQIITAICLAVIAAGIWIVAYGDGKAVSSGTTAEEDDFWTGLSLSGSPLFLAAFGYGLQYAFYPAIAPYKLAGIQKGFYISLALLYTGAIPPAILLYLKEAKKGPDKNWTEYYGWHYAWFLFALEVTCAYIFTIILHYPDGFIARTLRHSTILLTLVIVLYDMCVHTTRGIGSNGASRQTKEGNSKKNSKMATLNTLLYSITQLIFAFMGNGYLKTYSKYEKDPDNWPTKHFTTRKAFWYWCGCSTKCACKNLVTAFTTDVRGSIVEKREFLYVVYADEVDNSRKPPNAKDPTVMKIVHDI</sequence>
<feature type="transmembrane region" description="Helical" evidence="1">
    <location>
        <begin position="184"/>
        <end position="208"/>
    </location>
</feature>
<proteinExistence type="predicted"/>
<feature type="transmembrane region" description="Helical" evidence="1">
    <location>
        <begin position="151"/>
        <end position="172"/>
    </location>
</feature>
<feature type="transmembrane region" description="Helical" evidence="1">
    <location>
        <begin position="382"/>
        <end position="404"/>
    </location>
</feature>
<name>L1LA33_THEEQ</name>
<gene>
    <name evidence="2" type="ORF">BEWA_045730</name>
</gene>
<keyword evidence="3" id="KW-1185">Reference proteome</keyword>
<feature type="transmembrane region" description="Helical" evidence="1">
    <location>
        <begin position="125"/>
        <end position="145"/>
    </location>
</feature>
<feature type="transmembrane region" description="Helical" evidence="1">
    <location>
        <begin position="228"/>
        <end position="248"/>
    </location>
</feature>
<dbReference type="AlphaFoldDB" id="L1LA33"/>
<evidence type="ECO:0000313" key="2">
    <source>
        <dbReference type="EMBL" id="EKX72109.1"/>
    </source>
</evidence>
<dbReference type="STRING" id="1537102.L1LA33"/>
<feature type="transmembrane region" description="Helical" evidence="1">
    <location>
        <begin position="341"/>
        <end position="362"/>
    </location>
</feature>
<evidence type="ECO:0000313" key="3">
    <source>
        <dbReference type="Proteomes" id="UP000031512"/>
    </source>
</evidence>
<feature type="transmembrane region" description="Helical" evidence="1">
    <location>
        <begin position="58"/>
        <end position="81"/>
    </location>
</feature>
<keyword evidence="1" id="KW-1133">Transmembrane helix</keyword>